<organism evidence="3 4">
    <name type="scientific">Mycena pura</name>
    <dbReference type="NCBI Taxonomy" id="153505"/>
    <lineage>
        <taxon>Eukaryota</taxon>
        <taxon>Fungi</taxon>
        <taxon>Dikarya</taxon>
        <taxon>Basidiomycota</taxon>
        <taxon>Agaricomycotina</taxon>
        <taxon>Agaricomycetes</taxon>
        <taxon>Agaricomycetidae</taxon>
        <taxon>Agaricales</taxon>
        <taxon>Marasmiineae</taxon>
        <taxon>Mycenaceae</taxon>
        <taxon>Mycena</taxon>
    </lineage>
</organism>
<dbReference type="Proteomes" id="UP001219525">
    <property type="component" value="Unassembled WGS sequence"/>
</dbReference>
<protein>
    <recommendedName>
        <fullName evidence="2">DUF6729 domain-containing protein</fullName>
    </recommendedName>
</protein>
<name>A0AAD6YLV9_9AGAR</name>
<dbReference type="EMBL" id="JARJCW010000006">
    <property type="protein sequence ID" value="KAJ7223233.1"/>
    <property type="molecule type" value="Genomic_DNA"/>
</dbReference>
<evidence type="ECO:0000313" key="3">
    <source>
        <dbReference type="EMBL" id="KAJ7223233.1"/>
    </source>
</evidence>
<feature type="compositionally biased region" description="Acidic residues" evidence="1">
    <location>
        <begin position="127"/>
        <end position="143"/>
    </location>
</feature>
<dbReference type="Pfam" id="PF20499">
    <property type="entry name" value="DUF6729"/>
    <property type="match status" value="1"/>
</dbReference>
<keyword evidence="4" id="KW-1185">Reference proteome</keyword>
<feature type="region of interest" description="Disordered" evidence="1">
    <location>
        <begin position="1"/>
        <end position="160"/>
    </location>
</feature>
<sequence>MEPKPRGRPRGTGPKQLEQAVAGNDKPVQKRPVGRPPKLAPPKRTDVRLGKHTVRGTPAVLRSQLPGTVNPLHSIFNPQPAATSSRSPSTIVPPSVDTSTKTDPPMADEGQQDGEEDGTDGLLNDGVGEEDEGSDDEEQDGEAPEDRPTPPSSQPRHKLPGWLQSQFDKKLMLAGIRDKGVPLLYSRDKTFWFPIEDPYFALQHPESLSPQKMFQARFFLWDPDVLLGGARIPCLICRTGLNRLCPIPRPRRCVDLDSNFWIIGYRYHCPNCAHPKSGRKTVTFRSWDPRIIQNLPQSLADSFPVRLTHRSGISNSLFMFMRSCFQSGMGAKQFSDALRVRHLEYYDTLQIKYLSALAKQKDMNKWLGTKYRSFLPFEDTSPDGYHGFVPSSQWLRDLYDKFIEDHEHDFNQAIALLTALICHKGHQKGYPESGF</sequence>
<evidence type="ECO:0000259" key="2">
    <source>
        <dbReference type="Pfam" id="PF20499"/>
    </source>
</evidence>
<evidence type="ECO:0000256" key="1">
    <source>
        <dbReference type="SAM" id="MobiDB-lite"/>
    </source>
</evidence>
<gene>
    <name evidence="3" type="ORF">GGX14DRAFT_557813</name>
</gene>
<evidence type="ECO:0000313" key="4">
    <source>
        <dbReference type="Proteomes" id="UP001219525"/>
    </source>
</evidence>
<reference evidence="3" key="1">
    <citation type="submission" date="2023-03" db="EMBL/GenBank/DDBJ databases">
        <title>Massive genome expansion in bonnet fungi (Mycena s.s.) driven by repeated elements and novel gene families across ecological guilds.</title>
        <authorList>
            <consortium name="Lawrence Berkeley National Laboratory"/>
            <person name="Harder C.B."/>
            <person name="Miyauchi S."/>
            <person name="Viragh M."/>
            <person name="Kuo A."/>
            <person name="Thoen E."/>
            <person name="Andreopoulos B."/>
            <person name="Lu D."/>
            <person name="Skrede I."/>
            <person name="Drula E."/>
            <person name="Henrissat B."/>
            <person name="Morin E."/>
            <person name="Kohler A."/>
            <person name="Barry K."/>
            <person name="LaButti K."/>
            <person name="Morin E."/>
            <person name="Salamov A."/>
            <person name="Lipzen A."/>
            <person name="Mereny Z."/>
            <person name="Hegedus B."/>
            <person name="Baldrian P."/>
            <person name="Stursova M."/>
            <person name="Weitz H."/>
            <person name="Taylor A."/>
            <person name="Grigoriev I.V."/>
            <person name="Nagy L.G."/>
            <person name="Martin F."/>
            <person name="Kauserud H."/>
        </authorList>
    </citation>
    <scope>NUCLEOTIDE SEQUENCE</scope>
    <source>
        <strain evidence="3">9144</strain>
    </source>
</reference>
<feature type="compositionally biased region" description="Polar residues" evidence="1">
    <location>
        <begin position="76"/>
        <end position="102"/>
    </location>
</feature>
<feature type="domain" description="DUF6729" evidence="2">
    <location>
        <begin position="186"/>
        <end position="400"/>
    </location>
</feature>
<dbReference type="AlphaFoldDB" id="A0AAD6YLV9"/>
<proteinExistence type="predicted"/>
<dbReference type="InterPro" id="IPR046616">
    <property type="entry name" value="DUF6729"/>
</dbReference>
<comment type="caution">
    <text evidence="3">The sequence shown here is derived from an EMBL/GenBank/DDBJ whole genome shotgun (WGS) entry which is preliminary data.</text>
</comment>
<feature type="compositionally biased region" description="Acidic residues" evidence="1">
    <location>
        <begin position="110"/>
        <end position="119"/>
    </location>
</feature>
<accession>A0AAD6YLV9</accession>